<dbReference type="Proteomes" id="UP000499080">
    <property type="component" value="Unassembled WGS sequence"/>
</dbReference>
<name>A0A4Y2IKJ7_ARAVE</name>
<proteinExistence type="predicted"/>
<evidence type="ECO:0000256" key="1">
    <source>
        <dbReference type="SAM" id="MobiDB-lite"/>
    </source>
</evidence>
<organism evidence="2 3">
    <name type="scientific">Araneus ventricosus</name>
    <name type="common">Orbweaver spider</name>
    <name type="synonym">Epeira ventricosa</name>
    <dbReference type="NCBI Taxonomy" id="182803"/>
    <lineage>
        <taxon>Eukaryota</taxon>
        <taxon>Metazoa</taxon>
        <taxon>Ecdysozoa</taxon>
        <taxon>Arthropoda</taxon>
        <taxon>Chelicerata</taxon>
        <taxon>Arachnida</taxon>
        <taxon>Araneae</taxon>
        <taxon>Araneomorphae</taxon>
        <taxon>Entelegynae</taxon>
        <taxon>Araneoidea</taxon>
        <taxon>Araneidae</taxon>
        <taxon>Araneus</taxon>
    </lineage>
</organism>
<keyword evidence="3" id="KW-1185">Reference proteome</keyword>
<gene>
    <name evidence="2" type="ORF">AVEN_27931_1</name>
</gene>
<dbReference type="EMBL" id="BGPR01002747">
    <property type="protein sequence ID" value="GBM78333.1"/>
    <property type="molecule type" value="Genomic_DNA"/>
</dbReference>
<dbReference type="AlphaFoldDB" id="A0A4Y2IKJ7"/>
<reference evidence="2 3" key="1">
    <citation type="journal article" date="2019" name="Sci. Rep.">
        <title>Orb-weaving spider Araneus ventricosus genome elucidates the spidroin gene catalogue.</title>
        <authorList>
            <person name="Kono N."/>
            <person name="Nakamura H."/>
            <person name="Ohtoshi R."/>
            <person name="Moran D.A.P."/>
            <person name="Shinohara A."/>
            <person name="Yoshida Y."/>
            <person name="Fujiwara M."/>
            <person name="Mori M."/>
            <person name="Tomita M."/>
            <person name="Arakawa K."/>
        </authorList>
    </citation>
    <scope>NUCLEOTIDE SEQUENCE [LARGE SCALE GENOMIC DNA]</scope>
</reference>
<comment type="caution">
    <text evidence="2">The sequence shown here is derived from an EMBL/GenBank/DDBJ whole genome shotgun (WGS) entry which is preliminary data.</text>
</comment>
<protein>
    <submittedName>
        <fullName evidence="2">Uncharacterized protein</fullName>
    </submittedName>
</protein>
<accession>A0A4Y2IKJ7</accession>
<feature type="region of interest" description="Disordered" evidence="1">
    <location>
        <begin position="1"/>
        <end position="28"/>
    </location>
</feature>
<evidence type="ECO:0000313" key="2">
    <source>
        <dbReference type="EMBL" id="GBM78333.1"/>
    </source>
</evidence>
<sequence length="117" mass="13026">MRSEDKEPASEPASTPYRGTCRRPPHDGFLGQSDLDHAALRSRIQDLIPDYPGPMLEECSFDSFTYNKIHSFEINSLGQWRHNWGKISLGTSLGGGGKGAPKIEYLLSIITRLNFSS</sequence>
<evidence type="ECO:0000313" key="3">
    <source>
        <dbReference type="Proteomes" id="UP000499080"/>
    </source>
</evidence>